<feature type="compositionally biased region" description="Basic and acidic residues" evidence="1">
    <location>
        <begin position="194"/>
        <end position="213"/>
    </location>
</feature>
<protein>
    <recommendedName>
        <fullName evidence="5">DUF4833 domain-containing protein</fullName>
    </recommendedName>
</protein>
<gene>
    <name evidence="3" type="ORF">IC229_05900</name>
</gene>
<feature type="region of interest" description="Disordered" evidence="1">
    <location>
        <begin position="194"/>
        <end position="227"/>
    </location>
</feature>
<evidence type="ECO:0008006" key="5">
    <source>
        <dbReference type="Google" id="ProtNLM"/>
    </source>
</evidence>
<feature type="signal peptide" evidence="2">
    <location>
        <begin position="1"/>
        <end position="21"/>
    </location>
</feature>
<accession>A0A926XTN2</accession>
<comment type="caution">
    <text evidence="3">The sequence shown here is derived from an EMBL/GenBank/DDBJ whole genome shotgun (WGS) entry which is preliminary data.</text>
</comment>
<dbReference type="AlphaFoldDB" id="A0A926XTN2"/>
<name>A0A926XTN2_9BACT</name>
<proteinExistence type="predicted"/>
<organism evidence="3 4">
    <name type="scientific">Spirosoma profusum</name>
    <dbReference type="NCBI Taxonomy" id="2771354"/>
    <lineage>
        <taxon>Bacteria</taxon>
        <taxon>Pseudomonadati</taxon>
        <taxon>Bacteroidota</taxon>
        <taxon>Cytophagia</taxon>
        <taxon>Cytophagales</taxon>
        <taxon>Cytophagaceae</taxon>
        <taxon>Spirosoma</taxon>
    </lineage>
</organism>
<dbReference type="PROSITE" id="PS51257">
    <property type="entry name" value="PROKAR_LIPOPROTEIN"/>
    <property type="match status" value="1"/>
</dbReference>
<dbReference type="Proteomes" id="UP000598820">
    <property type="component" value="Unassembled WGS sequence"/>
</dbReference>
<keyword evidence="4" id="KW-1185">Reference proteome</keyword>
<evidence type="ECO:0000313" key="4">
    <source>
        <dbReference type="Proteomes" id="UP000598820"/>
    </source>
</evidence>
<keyword evidence="2" id="KW-0732">Signal</keyword>
<reference evidence="3" key="1">
    <citation type="submission" date="2020-09" db="EMBL/GenBank/DDBJ databases">
        <authorList>
            <person name="Kim M.K."/>
        </authorList>
    </citation>
    <scope>NUCLEOTIDE SEQUENCE</scope>
    <source>
        <strain evidence="3">BT702</strain>
    </source>
</reference>
<dbReference type="RefSeq" id="WP_190886011.1">
    <property type="nucleotide sequence ID" value="NZ_JACWZY010000003.1"/>
</dbReference>
<evidence type="ECO:0000256" key="1">
    <source>
        <dbReference type="SAM" id="MobiDB-lite"/>
    </source>
</evidence>
<sequence length="227" mass="25545">MKKLFTLLALAGLLVSCATVAPYVRNTRDPFTGVRSRVMYVGSSQSWLILEALASANTYYYRPPSTMGALSSNHIMTLTISEGDTVLSWARFYPEKAYDVPEEALMQLKFSPKDNQDVIVDLPVTKSYHTIGGALVLSAKINPQTAQLLQQDVVSAVRINKVSTNQSDILPVDWYVPVEYFRAFRKGTIMLFEPGKERNTEPREKAPKKEKAPFKKSKGKKDVPRYF</sequence>
<evidence type="ECO:0000313" key="3">
    <source>
        <dbReference type="EMBL" id="MBD2700159.1"/>
    </source>
</evidence>
<dbReference type="EMBL" id="JACWZY010000003">
    <property type="protein sequence ID" value="MBD2700159.1"/>
    <property type="molecule type" value="Genomic_DNA"/>
</dbReference>
<evidence type="ECO:0000256" key="2">
    <source>
        <dbReference type="SAM" id="SignalP"/>
    </source>
</evidence>
<feature type="chain" id="PRO_5037610033" description="DUF4833 domain-containing protein" evidence="2">
    <location>
        <begin position="22"/>
        <end position="227"/>
    </location>
</feature>